<dbReference type="PANTHER" id="PTHR10039">
    <property type="entry name" value="AMELOGENIN"/>
    <property type="match status" value="1"/>
</dbReference>
<feature type="repeat" description="ANK" evidence="2">
    <location>
        <begin position="932"/>
        <end position="954"/>
    </location>
</feature>
<dbReference type="SUPFAM" id="SSF52540">
    <property type="entry name" value="P-loop containing nucleoside triphosphate hydrolases"/>
    <property type="match status" value="1"/>
</dbReference>
<proteinExistence type="predicted"/>
<sequence length="1181" mass="133115">MVVSPKAGLIQIGSSENAAVDIVFVCPLLGNGSSEWNTLWDTSSSEEQQPKLYPKARTFCYRYSGVQENLAGTVSGAATELFYEWDKLESEWATNLATAPQRLNRRSGRFHSPRPVIFVGHSLGGLVVQQALVLAEMQSPIPLLVQRTFGVVSHSCYRAARALEELMMLMMPKIYIDTPHMREPTNWMRYLGGETGSTYSCPSKWERNGLANELEPSKLWSAFNRVTWPYMRVYICHGCQLSSANTGVLHQDCLWSAFSQFRVSQYEEKHWIIPKDLSHDLTNLNVEQCITYMTEAAVRECEHRRVWLAREKTIKEGYSRARSENTGEWLFALESYRAWAKADGPSILWLQGSAGMGKSTLCSAIIDDLQDRKQLDVVTVYCFLEDAPGNPDSAEYILRTLLYRLWETRRPTVPEHILRSVLRTIESHADQVHSEILRRGLRDIFGALDGKLQTTLVIDGFDQDHWARDTIMDEIIRANIRRKNSKVLRCAISTRSGLDKAFPKGSISEVHLDSQHLAQHHLRNFALMQLKKNSLKSHLGRLSSELAAELLCSRAHGSFLWVILATETLFRKNNPLITPGDIDSLPSTIHDFYHTQLDAIPPSNIATAQSVFSWLTAATRFLLFSELVEALGVSSEPRHNSVCAENTAPKYQGQQSQSEIMQICAWLIDFTEEGFVKFKHPSVRQYLVRTNDRLPARQPVLEAHEYLARTCLVLLNQRERTEPKLFYITPSSSEPERGKNVSTLSNYAVANWSFHYRLAESHSKVLAGTLRRCIFTTLDYACEFFSISRNRRLVQIETTTLRICAHYGFVSLTQICLEMGMHPNGGACHYCETPLAIATAGGHAPVATLLLNKMAFAAFQIYDRTQGVMQLAAAQGSLETMKSLLSKGGDANEIDPYTGRRPLHNAAAYGHLSLVKLLIDAGVDVNAFVPETQETPLHLAALYGHLSVVKYLVDGRDASTKEVELYDRIVEQPCFESWTNRLLGWDAGVEDRTFEAMKQATAEHVQDLLLYSRRYADLNMKTWEGWAAVHLAASKGHDTIVRFLLERGASLQLTGDTQCTAVQIAAEYGHLATVRLLLAAGAKVYEETESIGSLLARIEQNGHHSITNLLLWHTFISKVADSDRNWPLLSLATKSRHNTVHGAIRKKQVQRMPPPRIIPTRQPLHERDNRTSFKAAKHLKQ</sequence>
<dbReference type="Pfam" id="PF24883">
    <property type="entry name" value="NPHP3_N"/>
    <property type="match status" value="1"/>
</dbReference>
<evidence type="ECO:0000259" key="4">
    <source>
        <dbReference type="Pfam" id="PF24883"/>
    </source>
</evidence>
<evidence type="ECO:0000256" key="1">
    <source>
        <dbReference type="ARBA" id="ARBA00022737"/>
    </source>
</evidence>
<evidence type="ECO:0000313" key="5">
    <source>
        <dbReference type="EMBL" id="KAK0511321.1"/>
    </source>
</evidence>
<dbReference type="InterPro" id="IPR002110">
    <property type="entry name" value="Ankyrin_rpt"/>
</dbReference>
<keyword evidence="6" id="KW-1185">Reference proteome</keyword>
<organism evidence="5 6">
    <name type="scientific">Cladonia borealis</name>
    <dbReference type="NCBI Taxonomy" id="184061"/>
    <lineage>
        <taxon>Eukaryota</taxon>
        <taxon>Fungi</taxon>
        <taxon>Dikarya</taxon>
        <taxon>Ascomycota</taxon>
        <taxon>Pezizomycotina</taxon>
        <taxon>Lecanoromycetes</taxon>
        <taxon>OSLEUM clade</taxon>
        <taxon>Lecanoromycetidae</taxon>
        <taxon>Lecanorales</taxon>
        <taxon>Lecanorineae</taxon>
        <taxon>Cladoniaceae</taxon>
        <taxon>Cladonia</taxon>
    </lineage>
</organism>
<dbReference type="EMBL" id="JAFEKC020000013">
    <property type="protein sequence ID" value="KAK0511321.1"/>
    <property type="molecule type" value="Genomic_DNA"/>
</dbReference>
<keyword evidence="1" id="KW-0677">Repeat</keyword>
<keyword evidence="2" id="KW-0040">ANK repeat</keyword>
<dbReference type="Pfam" id="PF12796">
    <property type="entry name" value="Ank_2"/>
    <property type="match status" value="2"/>
</dbReference>
<dbReference type="InterPro" id="IPR029058">
    <property type="entry name" value="AB_hydrolase_fold"/>
</dbReference>
<gene>
    <name evidence="5" type="ORF">JMJ35_005894</name>
</gene>
<name>A0AA39QZK9_9LECA</name>
<evidence type="ECO:0000256" key="2">
    <source>
        <dbReference type="PROSITE-ProRule" id="PRU00023"/>
    </source>
</evidence>
<feature type="region of interest" description="Disordered" evidence="3">
    <location>
        <begin position="1143"/>
        <end position="1181"/>
    </location>
</feature>
<feature type="repeat" description="ANK" evidence="2">
    <location>
        <begin position="1024"/>
        <end position="1056"/>
    </location>
</feature>
<dbReference type="SUPFAM" id="SSF48403">
    <property type="entry name" value="Ankyrin repeat"/>
    <property type="match status" value="1"/>
</dbReference>
<accession>A0AA39QZK9</accession>
<feature type="repeat" description="ANK" evidence="2">
    <location>
        <begin position="898"/>
        <end position="927"/>
    </location>
</feature>
<dbReference type="PANTHER" id="PTHR10039:SF16">
    <property type="entry name" value="GPI INOSITOL-DEACYLASE"/>
    <property type="match status" value="1"/>
</dbReference>
<dbReference type="PROSITE" id="PS50297">
    <property type="entry name" value="ANK_REP_REGION"/>
    <property type="match status" value="3"/>
</dbReference>
<dbReference type="Gene3D" id="3.40.50.300">
    <property type="entry name" value="P-loop containing nucleotide triphosphate hydrolases"/>
    <property type="match status" value="1"/>
</dbReference>
<reference evidence="5" key="1">
    <citation type="submission" date="2023-03" db="EMBL/GenBank/DDBJ databases">
        <title>Complete genome of Cladonia borealis.</title>
        <authorList>
            <person name="Park H."/>
        </authorList>
    </citation>
    <scope>NUCLEOTIDE SEQUENCE</scope>
    <source>
        <strain evidence="5">ANT050790</strain>
    </source>
</reference>
<dbReference type="SUPFAM" id="SSF53474">
    <property type="entry name" value="alpha/beta-Hydrolases"/>
    <property type="match status" value="1"/>
</dbReference>
<dbReference type="AlphaFoldDB" id="A0AA39QZK9"/>
<dbReference type="Gene3D" id="1.25.40.20">
    <property type="entry name" value="Ankyrin repeat-containing domain"/>
    <property type="match status" value="2"/>
</dbReference>
<dbReference type="Proteomes" id="UP001166286">
    <property type="component" value="Unassembled WGS sequence"/>
</dbReference>
<feature type="repeat" description="ANK" evidence="2">
    <location>
        <begin position="1057"/>
        <end position="1089"/>
    </location>
</feature>
<dbReference type="InterPro" id="IPR056884">
    <property type="entry name" value="NPHP3-like_N"/>
</dbReference>
<dbReference type="SMART" id="SM00248">
    <property type="entry name" value="ANK"/>
    <property type="match status" value="6"/>
</dbReference>
<comment type="caution">
    <text evidence="5">The sequence shown here is derived from an EMBL/GenBank/DDBJ whole genome shotgun (WGS) entry which is preliminary data.</text>
</comment>
<evidence type="ECO:0000256" key="3">
    <source>
        <dbReference type="SAM" id="MobiDB-lite"/>
    </source>
</evidence>
<protein>
    <recommendedName>
        <fullName evidence="4">Nephrocystin 3-like N-terminal domain-containing protein</fullName>
    </recommendedName>
</protein>
<dbReference type="InterPro" id="IPR036770">
    <property type="entry name" value="Ankyrin_rpt-contain_sf"/>
</dbReference>
<feature type="domain" description="Nephrocystin 3-like N-terminal" evidence="4">
    <location>
        <begin position="325"/>
        <end position="493"/>
    </location>
</feature>
<evidence type="ECO:0000313" key="6">
    <source>
        <dbReference type="Proteomes" id="UP001166286"/>
    </source>
</evidence>
<dbReference type="InterPro" id="IPR027417">
    <property type="entry name" value="P-loop_NTPase"/>
</dbReference>
<dbReference type="PROSITE" id="PS50088">
    <property type="entry name" value="ANK_REPEAT"/>
    <property type="match status" value="4"/>
</dbReference>
<dbReference type="PRINTS" id="PR01415">
    <property type="entry name" value="ANKYRIN"/>
</dbReference>